<dbReference type="InterPro" id="IPR003646">
    <property type="entry name" value="SH3-like_bac-type"/>
</dbReference>
<protein>
    <submittedName>
        <fullName evidence="3">Uncharacterized conserved protein YraI</fullName>
    </submittedName>
</protein>
<gene>
    <name evidence="3" type="ORF">SAMN05660859_2617</name>
</gene>
<evidence type="ECO:0000313" key="4">
    <source>
        <dbReference type="Proteomes" id="UP000198889"/>
    </source>
</evidence>
<feature type="domain" description="SH3b" evidence="2">
    <location>
        <begin position="21"/>
        <end position="85"/>
    </location>
</feature>
<name>A0A1G4T087_9HYPH</name>
<accession>A0A1G4T087</accession>
<proteinExistence type="predicted"/>
<evidence type="ECO:0000256" key="1">
    <source>
        <dbReference type="SAM" id="SignalP"/>
    </source>
</evidence>
<dbReference type="STRING" id="177413.SAMN05660859_2617"/>
<dbReference type="Proteomes" id="UP000198889">
    <property type="component" value="Unassembled WGS sequence"/>
</dbReference>
<evidence type="ECO:0000259" key="2">
    <source>
        <dbReference type="PROSITE" id="PS51781"/>
    </source>
</evidence>
<evidence type="ECO:0000313" key="3">
    <source>
        <dbReference type="EMBL" id="SCW73929.1"/>
    </source>
</evidence>
<dbReference type="Pfam" id="PF08239">
    <property type="entry name" value="SH3_3"/>
    <property type="match status" value="1"/>
</dbReference>
<dbReference type="Gene3D" id="2.30.30.40">
    <property type="entry name" value="SH3 Domains"/>
    <property type="match status" value="1"/>
</dbReference>
<feature type="signal peptide" evidence="1">
    <location>
        <begin position="1"/>
        <end position="21"/>
    </location>
</feature>
<keyword evidence="1" id="KW-0732">Signal</keyword>
<dbReference type="AlphaFoldDB" id="A0A1G4T087"/>
<dbReference type="SMART" id="SM00287">
    <property type="entry name" value="SH3b"/>
    <property type="match status" value="1"/>
</dbReference>
<organism evidence="3 4">
    <name type="scientific">Ancylobacter rudongensis</name>
    <dbReference type="NCBI Taxonomy" id="177413"/>
    <lineage>
        <taxon>Bacteria</taxon>
        <taxon>Pseudomonadati</taxon>
        <taxon>Pseudomonadota</taxon>
        <taxon>Alphaproteobacteria</taxon>
        <taxon>Hyphomicrobiales</taxon>
        <taxon>Xanthobacteraceae</taxon>
        <taxon>Ancylobacter</taxon>
    </lineage>
</organism>
<sequence>MLRTLLFAAALTVAAVSAASAATTSVAVTNVNLRAGPSTVYPAITVVPAGAAITTFGCVAGFSWCDIGFGPYRGWVAADYIQVVYRGAPVVLTAPVAPAVGIAVVTFNRAYWDRYYVAYPWHRHWAAYPPYVAPRVTSASRSVSCAGGACVGVRGATGVYGGATGQTRVCTGGACTSTRVTAGPNGGMAARTRNCAVGQGCTTNRAVVGPGGGVHSGSRSFQRW</sequence>
<dbReference type="EMBL" id="FMTP01000003">
    <property type="protein sequence ID" value="SCW73929.1"/>
    <property type="molecule type" value="Genomic_DNA"/>
</dbReference>
<dbReference type="RefSeq" id="WP_091440217.1">
    <property type="nucleotide sequence ID" value="NZ_FMTP01000003.1"/>
</dbReference>
<dbReference type="PROSITE" id="PS51781">
    <property type="entry name" value="SH3B"/>
    <property type="match status" value="1"/>
</dbReference>
<keyword evidence="4" id="KW-1185">Reference proteome</keyword>
<reference evidence="4" key="1">
    <citation type="submission" date="2016-10" db="EMBL/GenBank/DDBJ databases">
        <authorList>
            <person name="Varghese N."/>
            <person name="Submissions S."/>
        </authorList>
    </citation>
    <scope>NUCLEOTIDE SEQUENCE [LARGE SCALE GENOMIC DNA]</scope>
    <source>
        <strain evidence="4">CGMCC 1.1761</strain>
    </source>
</reference>
<feature type="chain" id="PRO_5011522697" evidence="1">
    <location>
        <begin position="22"/>
        <end position="224"/>
    </location>
</feature>